<keyword evidence="3" id="KW-0520">NAD</keyword>
<reference evidence="7 8" key="1">
    <citation type="submission" date="2018-04" db="EMBL/GenBank/DDBJ databases">
        <title>Camelliibacillus theae gen. nov., sp. nov., isolated from Pu'er tea.</title>
        <authorList>
            <person name="Niu L."/>
        </authorList>
    </citation>
    <scope>NUCLEOTIDE SEQUENCE [LARGE SCALE GENOMIC DNA]</scope>
    <source>
        <strain evidence="7 8">T8</strain>
    </source>
</reference>
<dbReference type="PANTHER" id="PTHR43720">
    <property type="entry name" value="2-AMINOMUCONIC SEMIALDEHYDE DEHYDROGENASE"/>
    <property type="match status" value="1"/>
</dbReference>
<gene>
    <name evidence="7" type="ORF">DCC39_09285</name>
</gene>
<evidence type="ECO:0000256" key="4">
    <source>
        <dbReference type="PROSITE-ProRule" id="PRU10007"/>
    </source>
</evidence>
<evidence type="ECO:0000256" key="1">
    <source>
        <dbReference type="ARBA" id="ARBA00009986"/>
    </source>
</evidence>
<dbReference type="InterPro" id="IPR015590">
    <property type="entry name" value="Aldehyde_DH_dom"/>
</dbReference>
<dbReference type="FunFam" id="3.40.605.10:FF:000007">
    <property type="entry name" value="NAD/NADP-dependent betaine aldehyde dehydrogenase"/>
    <property type="match status" value="1"/>
</dbReference>
<dbReference type="FunFam" id="3.40.309.10:FF:000012">
    <property type="entry name" value="Betaine aldehyde dehydrogenase"/>
    <property type="match status" value="1"/>
</dbReference>
<name>A0A2U1K2U1_9BACI</name>
<evidence type="ECO:0000313" key="8">
    <source>
        <dbReference type="Proteomes" id="UP000245998"/>
    </source>
</evidence>
<dbReference type="PANTHER" id="PTHR43720:SF2">
    <property type="entry name" value="2-AMINOMUCONIC SEMIALDEHYDE DEHYDROGENASE"/>
    <property type="match status" value="1"/>
</dbReference>
<dbReference type="OrthoDB" id="9762913at2"/>
<evidence type="ECO:0000256" key="2">
    <source>
        <dbReference type="ARBA" id="ARBA00023002"/>
    </source>
</evidence>
<dbReference type="Proteomes" id="UP000245998">
    <property type="component" value="Unassembled WGS sequence"/>
</dbReference>
<keyword evidence="2 5" id="KW-0560">Oxidoreductase</keyword>
<dbReference type="InterPro" id="IPR016161">
    <property type="entry name" value="Ald_DH/histidinol_DH"/>
</dbReference>
<protein>
    <submittedName>
        <fullName evidence="7">5-carboxymethyl-2-hydroxymuconate semialdehyde dehydrogenase</fullName>
        <ecNumber evidence="7">1.2.1.8</ecNumber>
    </submittedName>
</protein>
<keyword evidence="8" id="KW-1185">Reference proteome</keyword>
<dbReference type="PROSITE" id="PS00687">
    <property type="entry name" value="ALDEHYDE_DEHYDR_GLU"/>
    <property type="match status" value="1"/>
</dbReference>
<dbReference type="SUPFAM" id="SSF53720">
    <property type="entry name" value="ALDH-like"/>
    <property type="match status" value="1"/>
</dbReference>
<evidence type="ECO:0000256" key="5">
    <source>
        <dbReference type="RuleBase" id="RU003345"/>
    </source>
</evidence>
<dbReference type="RefSeq" id="WP_116554613.1">
    <property type="nucleotide sequence ID" value="NZ_QCZG01000016.1"/>
</dbReference>
<evidence type="ECO:0000259" key="6">
    <source>
        <dbReference type="Pfam" id="PF00171"/>
    </source>
</evidence>
<dbReference type="Gene3D" id="3.40.605.10">
    <property type="entry name" value="Aldehyde Dehydrogenase, Chain A, domain 1"/>
    <property type="match status" value="1"/>
</dbReference>
<dbReference type="InterPro" id="IPR029510">
    <property type="entry name" value="Ald_DH_CS_GLU"/>
</dbReference>
<feature type="active site" evidence="4">
    <location>
        <position position="255"/>
    </location>
</feature>
<evidence type="ECO:0000256" key="3">
    <source>
        <dbReference type="ARBA" id="ARBA00023027"/>
    </source>
</evidence>
<organism evidence="7 8">
    <name type="scientific">Pueribacillus theae</name>
    <dbReference type="NCBI Taxonomy" id="2171751"/>
    <lineage>
        <taxon>Bacteria</taxon>
        <taxon>Bacillati</taxon>
        <taxon>Bacillota</taxon>
        <taxon>Bacilli</taxon>
        <taxon>Bacillales</taxon>
        <taxon>Bacillaceae</taxon>
        <taxon>Pueribacillus</taxon>
    </lineage>
</organism>
<comment type="similarity">
    <text evidence="1 5">Belongs to the aldehyde dehydrogenase family.</text>
</comment>
<sequence>MKEYMNGMDCLHYINGEYVAPINGKTFENINPATEEVIGKVAEGGEEEVNMAVEAAKKAFNNGWKNTKLSERAAILRKVGDLILEKKQILSRLETFDTGKPLWLSSTVDIPRAAGSYHFYANFISAMGTDAYPMEVGAMNIVVRRPLGVVGMINPWNLPLLLLSAKLAPCLAMGNTVVLKPARWTPMTATLLGEIFKEAGLPDGVVNIVNGAGRSVGEAIAEHPDIRAIAFTGETSTGKNIMKTGAESLKRFSFELGGKNPNIIFADCDLDEVIETTLKSSFINQGAVCLCGSRIYVQRPIYEEFLTRFVARTREQIVGDPLESNTNIGALISKQHYERVLEYIQLAKEEGGNILTGGGKVEELKQGYYIQPTVIVGLDQNCRVSKEEIFGPVVTIHPFDTEEEVIELANDTHYGLSASVWTKDSHRALRVAHQIEAGTTWVNTWFLRDPRAPYGGEKQSGIGRQGGMFSLDFYSEVSNICIKY</sequence>
<accession>A0A2U1K2U1</accession>
<dbReference type="GO" id="GO:0008802">
    <property type="term" value="F:betaine-aldehyde dehydrogenase (NAD+) activity"/>
    <property type="evidence" value="ECO:0007669"/>
    <property type="project" value="UniProtKB-EC"/>
</dbReference>
<dbReference type="EMBL" id="QCZG01000016">
    <property type="protein sequence ID" value="PWA11821.1"/>
    <property type="molecule type" value="Genomic_DNA"/>
</dbReference>
<dbReference type="InterPro" id="IPR016162">
    <property type="entry name" value="Ald_DH_N"/>
</dbReference>
<proteinExistence type="inferred from homology"/>
<evidence type="ECO:0000313" key="7">
    <source>
        <dbReference type="EMBL" id="PWA11821.1"/>
    </source>
</evidence>
<dbReference type="EC" id="1.2.1.8" evidence="7"/>
<dbReference type="Pfam" id="PF00171">
    <property type="entry name" value="Aldedh"/>
    <property type="match status" value="1"/>
</dbReference>
<feature type="domain" description="Aldehyde dehydrogenase" evidence="6">
    <location>
        <begin position="23"/>
        <end position="479"/>
    </location>
</feature>
<comment type="caution">
    <text evidence="7">The sequence shown here is derived from an EMBL/GenBank/DDBJ whole genome shotgun (WGS) entry which is preliminary data.</text>
</comment>
<dbReference type="InterPro" id="IPR016163">
    <property type="entry name" value="Ald_DH_C"/>
</dbReference>
<dbReference type="Gene3D" id="3.40.309.10">
    <property type="entry name" value="Aldehyde Dehydrogenase, Chain A, domain 2"/>
    <property type="match status" value="1"/>
</dbReference>
<dbReference type="CDD" id="cd07093">
    <property type="entry name" value="ALDH_F8_HMSADH"/>
    <property type="match status" value="1"/>
</dbReference>
<dbReference type="AlphaFoldDB" id="A0A2U1K2U1"/>